<feature type="domain" description="Orotidine 5'-phosphate decarboxylase" evidence="2">
    <location>
        <begin position="1"/>
        <end position="47"/>
    </location>
</feature>
<dbReference type="SUPFAM" id="SSF51366">
    <property type="entry name" value="Ribulose-phoshate binding barrel"/>
    <property type="match status" value="1"/>
</dbReference>
<keyword evidence="1 3" id="KW-0456">Lyase</keyword>
<evidence type="ECO:0000313" key="4">
    <source>
        <dbReference type="Proteomes" id="UP001597171"/>
    </source>
</evidence>
<accession>A0ABW3ZBR0</accession>
<keyword evidence="4" id="KW-1185">Reference proteome</keyword>
<evidence type="ECO:0000259" key="2">
    <source>
        <dbReference type="Pfam" id="PF00215"/>
    </source>
</evidence>
<feature type="non-terminal residue" evidence="3">
    <location>
        <position position="1"/>
    </location>
</feature>
<dbReference type="RefSeq" id="WP_378777606.1">
    <property type="nucleotide sequence ID" value="NZ_JBHTMX010000331.1"/>
</dbReference>
<name>A0ABW3ZBR0_9HYPH</name>
<dbReference type="GO" id="GO:0004590">
    <property type="term" value="F:orotidine-5'-phosphate decarboxylase activity"/>
    <property type="evidence" value="ECO:0007669"/>
    <property type="project" value="UniProtKB-EC"/>
</dbReference>
<dbReference type="Gene3D" id="3.20.20.70">
    <property type="entry name" value="Aldolase class I"/>
    <property type="match status" value="1"/>
</dbReference>
<dbReference type="InterPro" id="IPR013785">
    <property type="entry name" value="Aldolase_TIM"/>
</dbReference>
<dbReference type="InterPro" id="IPR011060">
    <property type="entry name" value="RibuloseP-bd_barrel"/>
</dbReference>
<dbReference type="Pfam" id="PF00215">
    <property type="entry name" value="OMPdecase"/>
    <property type="match status" value="1"/>
</dbReference>
<protein>
    <submittedName>
        <fullName evidence="3">Orotidine 5'-phosphate decarboxylase / HUMPS family protein</fullName>
        <ecNumber evidence="3">4.1.1.23</ecNumber>
    </submittedName>
</protein>
<dbReference type="EC" id="4.1.1.23" evidence="3"/>
<evidence type="ECO:0000313" key="3">
    <source>
        <dbReference type="EMBL" id="MFD1333770.1"/>
    </source>
</evidence>
<dbReference type="Proteomes" id="UP001597171">
    <property type="component" value="Unassembled WGS sequence"/>
</dbReference>
<gene>
    <name evidence="3" type="ORF">ACFQ4O_17330</name>
</gene>
<dbReference type="EMBL" id="JBHTMX010000331">
    <property type="protein sequence ID" value="MFD1333770.1"/>
    <property type="molecule type" value="Genomic_DNA"/>
</dbReference>
<reference evidence="4" key="1">
    <citation type="journal article" date="2019" name="Int. J. Syst. Evol. Microbiol.">
        <title>The Global Catalogue of Microorganisms (GCM) 10K type strain sequencing project: providing services to taxonomists for standard genome sequencing and annotation.</title>
        <authorList>
            <consortium name="The Broad Institute Genomics Platform"/>
            <consortium name="The Broad Institute Genome Sequencing Center for Infectious Disease"/>
            <person name="Wu L."/>
            <person name="Ma J."/>
        </authorList>
    </citation>
    <scope>NUCLEOTIDE SEQUENCE [LARGE SCALE GENOMIC DNA]</scope>
    <source>
        <strain evidence="4">CCUG 61696</strain>
    </source>
</reference>
<comment type="caution">
    <text evidence="3">The sequence shown here is derived from an EMBL/GenBank/DDBJ whole genome shotgun (WGS) entry which is preliminary data.</text>
</comment>
<evidence type="ECO:0000256" key="1">
    <source>
        <dbReference type="ARBA" id="ARBA00023239"/>
    </source>
</evidence>
<sequence>VRPAGAALGDQKRVATPADAIRNGADHIVVARPVLTAPDPRAAAEAIVAEIAGVA</sequence>
<proteinExistence type="predicted"/>
<dbReference type="InterPro" id="IPR001754">
    <property type="entry name" value="OMPdeCOase_dom"/>
</dbReference>
<organism evidence="3 4">
    <name type="scientific">Methylopila musalis</name>
    <dbReference type="NCBI Taxonomy" id="1134781"/>
    <lineage>
        <taxon>Bacteria</taxon>
        <taxon>Pseudomonadati</taxon>
        <taxon>Pseudomonadota</taxon>
        <taxon>Alphaproteobacteria</taxon>
        <taxon>Hyphomicrobiales</taxon>
        <taxon>Methylopilaceae</taxon>
        <taxon>Methylopila</taxon>
    </lineage>
</organism>